<dbReference type="PANTHER" id="PTHR41694">
    <property type="entry name" value="ENDOGENOUS RETROVIRUS GROUP K MEMBER POL PROTEIN"/>
    <property type="match status" value="1"/>
</dbReference>
<dbReference type="Pfam" id="PF00429">
    <property type="entry name" value="TLV_coat"/>
    <property type="match status" value="1"/>
</dbReference>
<dbReference type="Pfam" id="PF02022">
    <property type="entry name" value="Integrase_Zn"/>
    <property type="match status" value="1"/>
</dbReference>
<evidence type="ECO:0000256" key="3">
    <source>
        <dbReference type="ARBA" id="ARBA00022695"/>
    </source>
</evidence>
<dbReference type="Gene3D" id="3.30.70.270">
    <property type="match status" value="2"/>
</dbReference>
<dbReference type="Gene3D" id="3.30.420.10">
    <property type="entry name" value="Ribonuclease H-like superfamily/Ribonuclease H"/>
    <property type="match status" value="2"/>
</dbReference>
<dbReference type="InterPro" id="IPR018154">
    <property type="entry name" value="TLV/ENV_coat_polyprotein"/>
</dbReference>
<dbReference type="Gene3D" id="1.10.10.200">
    <property type="match status" value="1"/>
</dbReference>
<evidence type="ECO:0000256" key="10">
    <source>
        <dbReference type="PROSITE-ProRule" id="PRU00450"/>
    </source>
</evidence>
<evidence type="ECO:0000313" key="17">
    <source>
        <dbReference type="EMBL" id="GAB0192861.1"/>
    </source>
</evidence>
<dbReference type="InterPro" id="IPR043502">
    <property type="entry name" value="DNA/RNA_pol_sf"/>
</dbReference>
<dbReference type="Gene3D" id="3.10.10.10">
    <property type="entry name" value="HIV Type 1 Reverse Transcriptase, subunit A, domain 1"/>
    <property type="match status" value="1"/>
</dbReference>
<keyword evidence="12" id="KW-1133">Transmembrane helix</keyword>
<evidence type="ECO:0000313" key="18">
    <source>
        <dbReference type="Proteomes" id="UP001623348"/>
    </source>
</evidence>
<dbReference type="InterPro" id="IPR012337">
    <property type="entry name" value="RNaseH-like_sf"/>
</dbReference>
<evidence type="ECO:0000256" key="9">
    <source>
        <dbReference type="ARBA" id="ARBA00023125"/>
    </source>
</evidence>
<keyword evidence="10" id="KW-0863">Zinc-finger</keyword>
<feature type="domain" description="Integrase catalytic" evidence="16">
    <location>
        <begin position="593"/>
        <end position="712"/>
    </location>
</feature>
<dbReference type="GO" id="GO:0008270">
    <property type="term" value="F:zinc ion binding"/>
    <property type="evidence" value="ECO:0007669"/>
    <property type="project" value="UniProtKB-KW"/>
</dbReference>
<keyword evidence="3" id="KW-0548">Nucleotidyltransferase</keyword>
<dbReference type="EMBL" id="BAAFJT010000008">
    <property type="protein sequence ID" value="GAB0192861.1"/>
    <property type="molecule type" value="Genomic_DNA"/>
</dbReference>
<evidence type="ECO:0000256" key="11">
    <source>
        <dbReference type="SAM" id="MobiDB-lite"/>
    </source>
</evidence>
<keyword evidence="2" id="KW-0808">Transferase</keyword>
<feature type="domain" description="RNase H type-1" evidence="15">
    <location>
        <begin position="415"/>
        <end position="546"/>
    </location>
</feature>
<dbReference type="PROSITE" id="PS50876">
    <property type="entry name" value="ZF_INTEGRASE"/>
    <property type="match status" value="1"/>
</dbReference>
<dbReference type="SUPFAM" id="SSF53098">
    <property type="entry name" value="Ribonuclease H-like"/>
    <property type="match status" value="2"/>
</dbReference>
<dbReference type="InterPro" id="IPR043128">
    <property type="entry name" value="Rev_trsase/Diguanyl_cyclase"/>
</dbReference>
<keyword evidence="10" id="KW-0862">Zinc</keyword>
<evidence type="ECO:0000256" key="6">
    <source>
        <dbReference type="ARBA" id="ARBA00022759"/>
    </source>
</evidence>
<evidence type="ECO:0000256" key="2">
    <source>
        <dbReference type="ARBA" id="ARBA00022679"/>
    </source>
</evidence>
<dbReference type="Pfam" id="PF00665">
    <property type="entry name" value="rve"/>
    <property type="match status" value="1"/>
</dbReference>
<dbReference type="PROSITE" id="PS50994">
    <property type="entry name" value="INTEGRASE"/>
    <property type="match status" value="1"/>
</dbReference>
<feature type="transmembrane region" description="Helical" evidence="12">
    <location>
        <begin position="1114"/>
        <end position="1140"/>
    </location>
</feature>
<comment type="caution">
    <text evidence="17">The sequence shown here is derived from an EMBL/GenBank/DDBJ whole genome shotgun (WGS) entry which is preliminary data.</text>
</comment>
<evidence type="ECO:0000256" key="8">
    <source>
        <dbReference type="ARBA" id="ARBA00022918"/>
    </source>
</evidence>
<dbReference type="SUPFAM" id="SSF49830">
    <property type="entry name" value="ENV polyprotein, receptor-binding domain"/>
    <property type="match status" value="1"/>
</dbReference>
<feature type="transmembrane region" description="Helical" evidence="12">
    <location>
        <begin position="983"/>
        <end position="1007"/>
    </location>
</feature>
<keyword evidence="12" id="KW-0472">Membrane</keyword>
<dbReference type="InterPro" id="IPR017856">
    <property type="entry name" value="Integrase-like_N"/>
</dbReference>
<keyword evidence="6" id="KW-0255">Endonuclease</keyword>
<comment type="similarity">
    <text evidence="1">Belongs to the beta type-B retroviral polymerase family. HERV class-II K(HML-2) pol subfamily.</text>
</comment>
<dbReference type="SUPFAM" id="SSF46919">
    <property type="entry name" value="N-terminal Zn binding domain of HIV integrase"/>
    <property type="match status" value="1"/>
</dbReference>
<evidence type="ECO:0000256" key="7">
    <source>
        <dbReference type="ARBA" id="ARBA00022801"/>
    </source>
</evidence>
<keyword evidence="9" id="KW-0238">DNA-binding</keyword>
<keyword evidence="4" id="KW-0540">Nuclease</keyword>
<dbReference type="SUPFAM" id="SSF58069">
    <property type="entry name" value="Virus ectodomain"/>
    <property type="match status" value="1"/>
</dbReference>
<dbReference type="Pfam" id="PF00078">
    <property type="entry name" value="RVT_1"/>
    <property type="match status" value="1"/>
</dbReference>
<dbReference type="InterPro" id="IPR010661">
    <property type="entry name" value="RVT_thumb"/>
</dbReference>
<dbReference type="Pfam" id="PF06817">
    <property type="entry name" value="RVT_thumb"/>
    <property type="match status" value="1"/>
</dbReference>
<dbReference type="InterPro" id="IPR036397">
    <property type="entry name" value="RNaseH_sf"/>
</dbReference>
<feature type="region of interest" description="Disordered" evidence="11">
    <location>
        <begin position="668"/>
        <end position="717"/>
    </location>
</feature>
<feature type="domain" description="Reverse transcriptase" evidence="14">
    <location>
        <begin position="12"/>
        <end position="201"/>
    </location>
</feature>
<dbReference type="GO" id="GO:0003964">
    <property type="term" value="F:RNA-directed DNA polymerase activity"/>
    <property type="evidence" value="ECO:0007669"/>
    <property type="project" value="UniProtKB-KW"/>
</dbReference>
<dbReference type="Gene3D" id="1.10.287.210">
    <property type="match status" value="1"/>
</dbReference>
<evidence type="ECO:0000259" key="13">
    <source>
        <dbReference type="PROSITE" id="PS50876"/>
    </source>
</evidence>
<keyword evidence="8" id="KW-0695">RNA-directed DNA polymerase</keyword>
<dbReference type="AlphaFoldDB" id="A0ABC9X5Z3"/>
<keyword evidence="7" id="KW-0378">Hydrolase</keyword>
<gene>
    <name evidence="17" type="ORF">GRJ2_001751400</name>
</gene>
<dbReference type="InterPro" id="IPR002156">
    <property type="entry name" value="RNaseH_domain"/>
</dbReference>
<dbReference type="GO" id="GO:0016787">
    <property type="term" value="F:hydrolase activity"/>
    <property type="evidence" value="ECO:0007669"/>
    <property type="project" value="UniProtKB-KW"/>
</dbReference>
<dbReference type="CDD" id="cd09851">
    <property type="entry name" value="HTLV-1-like_HR1-HR2"/>
    <property type="match status" value="1"/>
</dbReference>
<dbReference type="PROSITE" id="PS50879">
    <property type="entry name" value="RNASE_H_1"/>
    <property type="match status" value="1"/>
</dbReference>
<evidence type="ECO:0000256" key="12">
    <source>
        <dbReference type="SAM" id="Phobius"/>
    </source>
</evidence>
<evidence type="ECO:0000256" key="1">
    <source>
        <dbReference type="ARBA" id="ARBA00010879"/>
    </source>
</evidence>
<dbReference type="PROSITE" id="PS50878">
    <property type="entry name" value="RT_POL"/>
    <property type="match status" value="1"/>
</dbReference>
<dbReference type="SUPFAM" id="SSF56672">
    <property type="entry name" value="DNA/RNA polymerases"/>
    <property type="match status" value="1"/>
</dbReference>
<evidence type="ECO:0000256" key="5">
    <source>
        <dbReference type="ARBA" id="ARBA00022723"/>
    </source>
</evidence>
<reference evidence="17 18" key="1">
    <citation type="submission" date="2024-06" db="EMBL/GenBank/DDBJ databases">
        <title>The draft genome of Grus japonensis, version 3.</title>
        <authorList>
            <person name="Nabeshima K."/>
            <person name="Suzuki S."/>
            <person name="Onuma M."/>
        </authorList>
    </citation>
    <scope>NUCLEOTIDE SEQUENCE [LARGE SCALE GENOMIC DNA]</scope>
    <source>
        <strain evidence="17 18">451A</strain>
    </source>
</reference>
<dbReference type="GO" id="GO:0003677">
    <property type="term" value="F:DNA binding"/>
    <property type="evidence" value="ECO:0007669"/>
    <property type="project" value="UniProtKB-KW"/>
</dbReference>
<keyword evidence="5" id="KW-0479">Metal-binding</keyword>
<feature type="domain" description="Integrase-type" evidence="13">
    <location>
        <begin position="545"/>
        <end position="586"/>
    </location>
</feature>
<evidence type="ECO:0000259" key="14">
    <source>
        <dbReference type="PROSITE" id="PS50878"/>
    </source>
</evidence>
<keyword evidence="18" id="KW-1185">Reference proteome</keyword>
<dbReference type="Gene3D" id="3.90.310.10">
    <property type="entry name" value="ENV polyprotein, receptor-binding domain"/>
    <property type="match status" value="1"/>
</dbReference>
<name>A0ABC9X5Z3_GRUJA</name>
<dbReference type="Proteomes" id="UP001623348">
    <property type="component" value="Unassembled WGS sequence"/>
</dbReference>
<dbReference type="InterPro" id="IPR003308">
    <property type="entry name" value="Integrase_Zn-bd_dom_N"/>
</dbReference>
<dbReference type="GO" id="GO:0004519">
    <property type="term" value="F:endonuclease activity"/>
    <property type="evidence" value="ECO:0007669"/>
    <property type="project" value="UniProtKB-KW"/>
</dbReference>
<dbReference type="InterPro" id="IPR008981">
    <property type="entry name" value="FMuLV_rcpt-bd"/>
</dbReference>
<keyword evidence="12" id="KW-0812">Transmembrane</keyword>
<evidence type="ECO:0000259" key="16">
    <source>
        <dbReference type="PROSITE" id="PS50994"/>
    </source>
</evidence>
<protein>
    <submittedName>
        <fullName evidence="17">MLV-related proviral Env polyprotein-like</fullName>
    </submittedName>
</protein>
<organism evidence="17 18">
    <name type="scientific">Grus japonensis</name>
    <name type="common">Japanese crane</name>
    <name type="synonym">Red-crowned crane</name>
    <dbReference type="NCBI Taxonomy" id="30415"/>
    <lineage>
        <taxon>Eukaryota</taxon>
        <taxon>Metazoa</taxon>
        <taxon>Chordata</taxon>
        <taxon>Craniata</taxon>
        <taxon>Vertebrata</taxon>
        <taxon>Euteleostomi</taxon>
        <taxon>Archelosauria</taxon>
        <taxon>Archosauria</taxon>
        <taxon>Dinosauria</taxon>
        <taxon>Saurischia</taxon>
        <taxon>Theropoda</taxon>
        <taxon>Coelurosauria</taxon>
        <taxon>Aves</taxon>
        <taxon>Neognathae</taxon>
        <taxon>Neoaves</taxon>
        <taxon>Gruiformes</taxon>
        <taxon>Gruidae</taxon>
        <taxon>Grus</taxon>
    </lineage>
</organism>
<dbReference type="InterPro" id="IPR000477">
    <property type="entry name" value="RT_dom"/>
</dbReference>
<proteinExistence type="inferred from homology"/>
<evidence type="ECO:0000259" key="15">
    <source>
        <dbReference type="PROSITE" id="PS50879"/>
    </source>
</evidence>
<accession>A0ABC9X5Z3</accession>
<dbReference type="Pfam" id="PF00075">
    <property type="entry name" value="RNase_H"/>
    <property type="match status" value="1"/>
</dbReference>
<sequence>MDALLELIDRELQRGHIEPSTSPWNTPVFVIPKRSGEGFRLLHDLCKVNEKIQPMGPVQTLLPMNSMIPEGQPCAVLDIKDCFFSIPLHEEDRERFAFSVVFPNSQRPNLRFQWKVLPQGMINSPTICQITVDRALAPVRRSDPTATIIQYMDDILIAAPSGSQVDQLVSTVSDTLKTNGFEIASAKIKRGPCVSFLGVNITSSYITPPQMKIRRNIKTLHDMQQLVGSLQWLRNIVLVPPETMSPLYDLLKGKNPWEQKTLTTEAMSSLDFIEQQISSSSLARWKPNVSLDLYVHFTAGGGVGALAQGPPEKAQPIQWVVLGKPSRAFSPGIECLGNLIMKGRKLALRHLGIEPATIYLPFRKQLPTQSVAMSEHLAVALVGFGGEVRHARKPPWTQMLKIVDIDLPQKVMDRPQPGPTVFTDASSVTSTAAAVWQSEGEWHRIKMTDRALSVQQLEAAAVVLACGLFPMEHLNIVTDSMFVAKLCLAMSGPGVSTSIIALMLEEALFSRKGTISVIHVNSHDPIKGFFQTGNDKADAAAKGLWTLRDARQLHESLHIGAKALAKRCGISATDAKHIVATCPHCQKTPLWSSGVNPRGLKASEVWQTDFTFCQLLKPRAWLAVTVDTYSGVIVATQHLKTDSKATIQHWLTAMAWLGVPNQIKTDNGPNFDRIIGRPRNPYTPVAKEDDKLTSTPSEPGNSALGETKQRQNSPRRGGPRCLCVILILELVTIEQSRENSWLLGKMWGIRYTEPGTDRGGLIIIKKEVVPNDPWPTGPNQAIAKRVVRAIRSQDYVIRKTNNQKTSTTPPTAEIPYGNPLWKMMQASYQVLNKTNPNLTEHCWLCYGRKPPFYEAVGITDMPLQSNGINPAQCIWDTEKQTITLAQVVGSGMCVGKVPEHNKQLCIGKARYKTPARWLIPVENAKWICSTVGLTPCLSLEIFDESSEYCVQASIVPKIFYHPEEYAYDSYITPGHHLSKREPFTVLTIATLMIIGGAGLGTGVTSLVQQSKEFSALRVAVDEDMARIEQSITALEQSIRSLSEVVLQNRRGLDLVFLQQGGVCAALKEECCVYADHTGVVRDTMAKLREGLEKRKREREAQQDWFASWFNHSPWLTTLISTLIGPIAMIMMALIFGPCLLNRIVSFVRSRLESVNIMLVERQQLL</sequence>
<evidence type="ECO:0000256" key="4">
    <source>
        <dbReference type="ARBA" id="ARBA00022722"/>
    </source>
</evidence>
<dbReference type="PANTHER" id="PTHR41694:SF3">
    <property type="entry name" value="RNA-DIRECTED DNA POLYMERASE-RELATED"/>
    <property type="match status" value="1"/>
</dbReference>
<dbReference type="InterPro" id="IPR001584">
    <property type="entry name" value="Integrase_cat-core"/>
</dbReference>